<organism evidence="1 2">
    <name type="scientific">Rivibacter subsaxonicus</name>
    <dbReference type="NCBI Taxonomy" id="457575"/>
    <lineage>
        <taxon>Bacteria</taxon>
        <taxon>Pseudomonadati</taxon>
        <taxon>Pseudomonadota</taxon>
        <taxon>Betaproteobacteria</taxon>
        <taxon>Burkholderiales</taxon>
        <taxon>Rivibacter</taxon>
    </lineage>
</organism>
<dbReference type="AlphaFoldDB" id="A0A4Q7VNA6"/>
<dbReference type="OrthoDB" id="8687530at2"/>
<reference evidence="1 2" key="1">
    <citation type="submission" date="2019-02" db="EMBL/GenBank/DDBJ databases">
        <title>Genomic Encyclopedia of Type Strains, Phase IV (KMG-IV): sequencing the most valuable type-strain genomes for metagenomic binning, comparative biology and taxonomic classification.</title>
        <authorList>
            <person name="Goeker M."/>
        </authorList>
    </citation>
    <scope>NUCLEOTIDE SEQUENCE [LARGE SCALE GENOMIC DNA]</scope>
    <source>
        <strain evidence="1 2">DSM 19570</strain>
    </source>
</reference>
<dbReference type="RefSeq" id="WP_130431956.1">
    <property type="nucleotide sequence ID" value="NZ_SHKP01000006.1"/>
</dbReference>
<evidence type="ECO:0000313" key="2">
    <source>
        <dbReference type="Proteomes" id="UP000293671"/>
    </source>
</evidence>
<comment type="caution">
    <text evidence="1">The sequence shown here is derived from an EMBL/GenBank/DDBJ whole genome shotgun (WGS) entry which is preliminary data.</text>
</comment>
<name>A0A4Q7VNA6_9BURK</name>
<evidence type="ECO:0000313" key="1">
    <source>
        <dbReference type="EMBL" id="RZT97789.1"/>
    </source>
</evidence>
<gene>
    <name evidence="1" type="ORF">EV670_2184</name>
</gene>
<dbReference type="Proteomes" id="UP000293671">
    <property type="component" value="Unassembled WGS sequence"/>
</dbReference>
<dbReference type="EMBL" id="SHKP01000006">
    <property type="protein sequence ID" value="RZT97789.1"/>
    <property type="molecule type" value="Genomic_DNA"/>
</dbReference>
<proteinExistence type="predicted"/>
<keyword evidence="2" id="KW-1185">Reference proteome</keyword>
<sequence>MKDHDKAPPAFVLRFDPLFGVGRALSFPCDAAGRVDLDDLPERARCNYFYARAAIGRQFVMPAVQPGAVE</sequence>
<protein>
    <submittedName>
        <fullName evidence="1">Uncharacterized protein</fullName>
    </submittedName>
</protein>
<accession>A0A4Q7VNA6</accession>